<name>A0A8X6U8B5_NEPPI</name>
<feature type="domain" description="Ig-like" evidence="2">
    <location>
        <begin position="198"/>
        <end position="320"/>
    </location>
</feature>
<feature type="coiled-coil region" evidence="1">
    <location>
        <begin position="65"/>
        <end position="92"/>
    </location>
</feature>
<dbReference type="PANTHER" id="PTHR23278">
    <property type="entry name" value="SIDESTEP PROTEIN"/>
    <property type="match status" value="1"/>
</dbReference>
<keyword evidence="4" id="KW-1185">Reference proteome</keyword>
<reference evidence="3" key="1">
    <citation type="submission" date="2020-08" db="EMBL/GenBank/DDBJ databases">
        <title>Multicomponent nature underlies the extraordinary mechanical properties of spider dragline silk.</title>
        <authorList>
            <person name="Kono N."/>
            <person name="Nakamura H."/>
            <person name="Mori M."/>
            <person name="Yoshida Y."/>
            <person name="Ohtoshi R."/>
            <person name="Malay A.D."/>
            <person name="Moran D.A.P."/>
            <person name="Tomita M."/>
            <person name="Numata K."/>
            <person name="Arakawa K."/>
        </authorList>
    </citation>
    <scope>NUCLEOTIDE SEQUENCE</scope>
</reference>
<dbReference type="PANTHER" id="PTHR23278:SF19">
    <property type="entry name" value="OBSCURIN"/>
    <property type="match status" value="1"/>
</dbReference>
<dbReference type="Pfam" id="PF05380">
    <property type="entry name" value="Peptidase_A17"/>
    <property type="match status" value="1"/>
</dbReference>
<protein>
    <submittedName>
        <fullName evidence="3">Ig-like domain-containing protein</fullName>
    </submittedName>
</protein>
<gene>
    <name evidence="3" type="primary">AVEN_206171_1</name>
    <name evidence="3" type="ORF">NPIL_463901</name>
</gene>
<evidence type="ECO:0000313" key="3">
    <source>
        <dbReference type="EMBL" id="GFU02983.1"/>
    </source>
</evidence>
<dbReference type="SUPFAM" id="SSF48726">
    <property type="entry name" value="Immunoglobulin"/>
    <property type="match status" value="1"/>
</dbReference>
<evidence type="ECO:0000259" key="2">
    <source>
        <dbReference type="PROSITE" id="PS50835"/>
    </source>
</evidence>
<sequence length="334" mass="38702">MEDLIKRRSPIRANFTKCFNVLLTAFNEENLNREDIEIKLCSLERISRDLAECDDSIRNALVDAKSEEYDKIEEYREKLDIARIRVKAYIEKLYPISESKVSIIAEKTKLKLPKIELNKFGETPPDTITRRVILSYANRYSKTNTIGFTCPVSLQPKILLQDSWRSKLSWDSEVSTDMKKTFLKWIEDIKILHLVKIPRIFLIGDVSSVSFYVFCDASEPPLVEAVVGGRASLPCNVTLEDNEATLILWYRSDLPNPIYTLDVRKNPLRNAEHFRSVEIESRANFDVATHPPALLLNDVTTDDEDDYRCRVDLRRSRTLILHSRLRVIGEFNFL</sequence>
<proteinExistence type="predicted"/>
<dbReference type="InterPro" id="IPR013106">
    <property type="entry name" value="Ig_V-set"/>
</dbReference>
<dbReference type="InterPro" id="IPR007110">
    <property type="entry name" value="Ig-like_dom"/>
</dbReference>
<organism evidence="3 4">
    <name type="scientific">Nephila pilipes</name>
    <name type="common">Giant wood spider</name>
    <name type="synonym">Nephila maculata</name>
    <dbReference type="NCBI Taxonomy" id="299642"/>
    <lineage>
        <taxon>Eukaryota</taxon>
        <taxon>Metazoa</taxon>
        <taxon>Ecdysozoa</taxon>
        <taxon>Arthropoda</taxon>
        <taxon>Chelicerata</taxon>
        <taxon>Arachnida</taxon>
        <taxon>Araneae</taxon>
        <taxon>Araneomorphae</taxon>
        <taxon>Entelegynae</taxon>
        <taxon>Araneoidea</taxon>
        <taxon>Nephilidae</taxon>
        <taxon>Nephila</taxon>
    </lineage>
</organism>
<dbReference type="Proteomes" id="UP000887013">
    <property type="component" value="Unassembled WGS sequence"/>
</dbReference>
<dbReference type="PROSITE" id="PS50835">
    <property type="entry name" value="IG_LIKE"/>
    <property type="match status" value="1"/>
</dbReference>
<dbReference type="AlphaFoldDB" id="A0A8X6U8B5"/>
<keyword evidence="1" id="KW-0175">Coiled coil</keyword>
<comment type="caution">
    <text evidence="3">The sequence shown here is derived from an EMBL/GenBank/DDBJ whole genome shotgun (WGS) entry which is preliminary data.</text>
</comment>
<accession>A0A8X6U8B5</accession>
<dbReference type="SMART" id="SM00409">
    <property type="entry name" value="IG"/>
    <property type="match status" value="1"/>
</dbReference>
<dbReference type="InterPro" id="IPR036179">
    <property type="entry name" value="Ig-like_dom_sf"/>
</dbReference>
<dbReference type="Pfam" id="PF07686">
    <property type="entry name" value="V-set"/>
    <property type="match status" value="1"/>
</dbReference>
<dbReference type="InterPro" id="IPR013783">
    <property type="entry name" value="Ig-like_fold"/>
</dbReference>
<dbReference type="Gene3D" id="2.60.40.10">
    <property type="entry name" value="Immunoglobulins"/>
    <property type="match status" value="1"/>
</dbReference>
<evidence type="ECO:0000313" key="4">
    <source>
        <dbReference type="Proteomes" id="UP000887013"/>
    </source>
</evidence>
<dbReference type="InterPro" id="IPR003599">
    <property type="entry name" value="Ig_sub"/>
</dbReference>
<dbReference type="InterPro" id="IPR008042">
    <property type="entry name" value="Retrotrans_Pao"/>
</dbReference>
<evidence type="ECO:0000256" key="1">
    <source>
        <dbReference type="SAM" id="Coils"/>
    </source>
</evidence>
<dbReference type="OrthoDB" id="6446866at2759"/>
<dbReference type="EMBL" id="BMAW01123372">
    <property type="protein sequence ID" value="GFU02983.1"/>
    <property type="molecule type" value="Genomic_DNA"/>
</dbReference>